<dbReference type="InterPro" id="IPR022616">
    <property type="entry name" value="Glyco_hydro_4_C"/>
</dbReference>
<evidence type="ECO:0000256" key="6">
    <source>
        <dbReference type="ARBA" id="ARBA00023211"/>
    </source>
</evidence>
<keyword evidence="16" id="KW-1185">Reference proteome</keyword>
<evidence type="ECO:0000256" key="8">
    <source>
        <dbReference type="ARBA" id="ARBA00023295"/>
    </source>
</evidence>
<evidence type="ECO:0000256" key="10">
    <source>
        <dbReference type="PIRSR" id="PIRSR601088-3"/>
    </source>
</evidence>
<evidence type="ECO:0000313" key="16">
    <source>
        <dbReference type="Proteomes" id="UP000050501"/>
    </source>
</evidence>
<keyword evidence="3 10" id="KW-0479">Metal-binding</keyword>
<feature type="binding site" evidence="9">
    <location>
        <position position="150"/>
    </location>
    <ligand>
        <name>substrate</name>
    </ligand>
</feature>
<keyword evidence="6 10" id="KW-0464">Manganese</keyword>
<dbReference type="STRING" id="229921.ADN01_00865"/>
<dbReference type="Pfam" id="PF02056">
    <property type="entry name" value="Glyco_hydro_4"/>
    <property type="match status" value="1"/>
</dbReference>
<dbReference type="OrthoDB" id="9808275at2"/>
<dbReference type="AlphaFoldDB" id="A0A0M8JPG0"/>
<dbReference type="GO" id="GO:0005975">
    <property type="term" value="P:carbohydrate metabolic process"/>
    <property type="evidence" value="ECO:0007669"/>
    <property type="project" value="InterPro"/>
</dbReference>
<feature type="site" description="Increases basicity of active site Tyr" evidence="11">
    <location>
        <position position="112"/>
    </location>
</feature>
<proteinExistence type="inferred from homology"/>
<accession>A0A0M8JPG0</accession>
<evidence type="ECO:0000256" key="12">
    <source>
        <dbReference type="RuleBase" id="RU361152"/>
    </source>
</evidence>
<dbReference type="Gene3D" id="3.90.1820.10">
    <property type="entry name" value="AglA-like glucosidase"/>
    <property type="match status" value="1"/>
</dbReference>
<feature type="binding site" evidence="10">
    <location>
        <position position="171"/>
    </location>
    <ligand>
        <name>Mn(2+)</name>
        <dbReference type="ChEBI" id="CHEBI:29035"/>
    </ligand>
</feature>
<dbReference type="GO" id="GO:0004553">
    <property type="term" value="F:hydrolase activity, hydrolyzing O-glycosyl compounds"/>
    <property type="evidence" value="ECO:0007669"/>
    <property type="project" value="InterPro"/>
</dbReference>
<comment type="cofactor">
    <cofactor evidence="1">
        <name>Mn(2+)</name>
        <dbReference type="ChEBI" id="CHEBI:29035"/>
    </cofactor>
</comment>
<dbReference type="Pfam" id="PF11975">
    <property type="entry name" value="Glyco_hydro_4C"/>
    <property type="match status" value="1"/>
</dbReference>
<protein>
    <submittedName>
        <fullName evidence="14">Alpha-galactosidase</fullName>
    </submittedName>
</protein>
<keyword evidence="5 12" id="KW-0520">NAD</keyword>
<dbReference type="InterPro" id="IPR015955">
    <property type="entry name" value="Lactate_DH/Glyco_Ohase_4_C"/>
</dbReference>
<evidence type="ECO:0000313" key="14">
    <source>
        <dbReference type="EMBL" id="GAP19171.1"/>
    </source>
</evidence>
<dbReference type="EMBL" id="LGCM01000003">
    <property type="protein sequence ID" value="KPL91516.1"/>
    <property type="molecule type" value="Genomic_DNA"/>
</dbReference>
<sequence length="463" mass="51371">MLTTKIVVVGAGSASFGLNTLGALMRSARLRGSHLALVDQNTQTLGVIERLALRLNQEWDAQMRITTHAHHQDALPGADFVVSAIEVPPREQLWRQDFQIPLKFGLRQPYAENGGPGGWAHAARNLGPVLQIAHDMETACPDAWFINFTNPMMRICDAVARYSTIKVVGLCHQIQAGYGMVGYCLAEELDIRVPPGEIATHADPRFWPNLKKVAKQAMEKIDIKAAGLNHFTWMLDVRDKASGADLYPLFRERWDLMDPSFEPLTRKVFADFGVFPIPGDEHLCEYLPWMSDAAARPWEKFDLSLYDWEAAEVRRGEGHAEIERMGRGIAPVAPLLEADSEGALEVIENLSRAGNHYHLAVNIPNEGYILNLPQKAIVEVPAVFSGLGARGMGVGALPVAVAELCRREIVVVQLGVDAVVQGDRQKALQSLLFSPGITDLHQAEQILDAYLTEYRPYLPTFWE</sequence>
<evidence type="ECO:0000256" key="1">
    <source>
        <dbReference type="ARBA" id="ARBA00001936"/>
    </source>
</evidence>
<dbReference type="InterPro" id="IPR036291">
    <property type="entry name" value="NAD(P)-bd_dom_sf"/>
</dbReference>
<dbReference type="GO" id="GO:0016616">
    <property type="term" value="F:oxidoreductase activity, acting on the CH-OH group of donors, NAD or NADP as acceptor"/>
    <property type="evidence" value="ECO:0007669"/>
    <property type="project" value="InterPro"/>
</dbReference>
<dbReference type="GO" id="GO:0046872">
    <property type="term" value="F:metal ion binding"/>
    <property type="evidence" value="ECO:0007669"/>
    <property type="project" value="UniProtKB-KW"/>
</dbReference>
<dbReference type="SUPFAM" id="SSF51735">
    <property type="entry name" value="NAD(P)-binding Rossmann-fold domains"/>
    <property type="match status" value="1"/>
</dbReference>
<name>A0A0M8JPG0_9CHLR</name>
<dbReference type="PRINTS" id="PR00732">
    <property type="entry name" value="GLHYDRLASE4"/>
</dbReference>
<keyword evidence="7" id="KW-0119">Carbohydrate metabolism</keyword>
<dbReference type="SUPFAM" id="SSF56327">
    <property type="entry name" value="LDH C-terminal domain-like"/>
    <property type="match status" value="1"/>
</dbReference>
<comment type="cofactor">
    <cofactor evidence="12">
        <name>NAD(+)</name>
        <dbReference type="ChEBI" id="CHEBI:57540"/>
    </cofactor>
    <text evidence="12">Binds 1 NAD(+) per subunit.</text>
</comment>
<reference evidence="14" key="1">
    <citation type="journal article" date="2015" name="Genome Announc.">
        <title>Draft Genome Sequences of Anaerolinea thermolimosa IMO-1, Bellilinea caldifistulae GOMI-1, Leptolinea tardivitalis YMTK-2, Levilinea saccharolytica KIBI-1, Longilinea arvoryzae KOME-1, Previously Described as Members of the Class Anaerolineae (Chloroflexi).</title>
        <authorList>
            <person name="Matsuura N."/>
            <person name="Tourlousse M.D."/>
            <person name="Ohashi A."/>
            <person name="Hugenholtz P."/>
            <person name="Sekiguchi Y."/>
        </authorList>
    </citation>
    <scope>NUCLEOTIDE SEQUENCE</scope>
    <source>
        <strain evidence="14">KIBI-1</strain>
    </source>
</reference>
<feature type="domain" description="Glycosyl hydrolase family 4 C-terminal" evidence="13">
    <location>
        <begin position="226"/>
        <end position="435"/>
    </location>
</feature>
<dbReference type="InterPro" id="IPR053715">
    <property type="entry name" value="GH4_Enzyme_sf"/>
</dbReference>
<keyword evidence="8 12" id="KW-0326">Glycosidase</keyword>
<keyword evidence="10" id="KW-0533">Nickel</keyword>
<evidence type="ECO:0000259" key="13">
    <source>
        <dbReference type="Pfam" id="PF11975"/>
    </source>
</evidence>
<keyword evidence="4 12" id="KW-0378">Hydrolase</keyword>
<dbReference type="RefSeq" id="WP_062419472.1">
    <property type="nucleotide sequence ID" value="NZ_BBXZ01000161.1"/>
</dbReference>
<evidence type="ECO:0000256" key="2">
    <source>
        <dbReference type="ARBA" id="ARBA00010141"/>
    </source>
</evidence>
<evidence type="ECO:0000256" key="3">
    <source>
        <dbReference type="ARBA" id="ARBA00022723"/>
    </source>
</evidence>
<keyword evidence="10" id="KW-0170">Cobalt</keyword>
<organism evidence="14">
    <name type="scientific">Levilinea saccharolytica</name>
    <dbReference type="NCBI Taxonomy" id="229921"/>
    <lineage>
        <taxon>Bacteria</taxon>
        <taxon>Bacillati</taxon>
        <taxon>Chloroflexota</taxon>
        <taxon>Anaerolineae</taxon>
        <taxon>Anaerolineales</taxon>
        <taxon>Anaerolineaceae</taxon>
        <taxon>Levilinea</taxon>
    </lineage>
</organism>
<keyword evidence="10" id="KW-0408">Iron</keyword>
<dbReference type="EMBL" id="DF967975">
    <property type="protein sequence ID" value="GAP19171.1"/>
    <property type="molecule type" value="Genomic_DNA"/>
</dbReference>
<comment type="similarity">
    <text evidence="2 12">Belongs to the glycosyl hydrolase 4 family.</text>
</comment>
<evidence type="ECO:0000256" key="7">
    <source>
        <dbReference type="ARBA" id="ARBA00023277"/>
    </source>
</evidence>
<dbReference type="PANTHER" id="PTHR32092:SF6">
    <property type="entry name" value="ALPHA-GALACTOSIDASE"/>
    <property type="match status" value="1"/>
</dbReference>
<dbReference type="PANTHER" id="PTHR32092">
    <property type="entry name" value="6-PHOSPHO-BETA-GLUCOSIDASE-RELATED"/>
    <property type="match status" value="1"/>
</dbReference>
<reference evidence="15 16" key="2">
    <citation type="submission" date="2015-07" db="EMBL/GenBank/DDBJ databases">
        <title>Genome sequence of Levilinea saccharolytica DSM 16555.</title>
        <authorList>
            <person name="Hemp J."/>
            <person name="Ward L.M."/>
            <person name="Pace L.A."/>
            <person name="Fischer W.W."/>
        </authorList>
    </citation>
    <scope>NUCLEOTIDE SEQUENCE [LARGE SCALE GENOMIC DNA]</scope>
    <source>
        <strain evidence="15 16">KIBI-1</strain>
    </source>
</reference>
<dbReference type="Proteomes" id="UP000050501">
    <property type="component" value="Unassembled WGS sequence"/>
</dbReference>
<gene>
    <name evidence="15" type="ORF">ADN01_00865</name>
    <name evidence="14" type="ORF">LSAC_03071</name>
</gene>
<evidence type="ECO:0000256" key="4">
    <source>
        <dbReference type="ARBA" id="ARBA00022801"/>
    </source>
</evidence>
<dbReference type="InterPro" id="IPR001088">
    <property type="entry name" value="Glyco_hydro_4"/>
</dbReference>
<feature type="binding site" evidence="10">
    <location>
        <position position="230"/>
    </location>
    <ligand>
        <name>Mn(2+)</name>
        <dbReference type="ChEBI" id="CHEBI:29035"/>
    </ligand>
</feature>
<evidence type="ECO:0000256" key="9">
    <source>
        <dbReference type="PIRSR" id="PIRSR601088-2"/>
    </source>
</evidence>
<evidence type="ECO:0000256" key="5">
    <source>
        <dbReference type="ARBA" id="ARBA00023027"/>
    </source>
</evidence>
<evidence type="ECO:0000256" key="11">
    <source>
        <dbReference type="PIRSR" id="PIRSR601088-4"/>
    </source>
</evidence>
<evidence type="ECO:0000313" key="15">
    <source>
        <dbReference type="EMBL" id="KPL91516.1"/>
    </source>
</evidence>